<dbReference type="SUPFAM" id="SSF53335">
    <property type="entry name" value="S-adenosyl-L-methionine-dependent methyltransferases"/>
    <property type="match status" value="1"/>
</dbReference>
<evidence type="ECO:0000313" key="3">
    <source>
        <dbReference type="Proteomes" id="UP000697710"/>
    </source>
</evidence>
<dbReference type="InterPro" id="IPR001763">
    <property type="entry name" value="Rhodanese-like_dom"/>
</dbReference>
<comment type="caution">
    <text evidence="2">The sequence shown here is derived from an EMBL/GenBank/DDBJ whole genome shotgun (WGS) entry which is preliminary data.</text>
</comment>
<dbReference type="Proteomes" id="UP000697710">
    <property type="component" value="Unassembled WGS sequence"/>
</dbReference>
<dbReference type="AlphaFoldDB" id="A0A956LX86"/>
<evidence type="ECO:0000259" key="1">
    <source>
        <dbReference type="PROSITE" id="PS50206"/>
    </source>
</evidence>
<evidence type="ECO:0000313" key="2">
    <source>
        <dbReference type="EMBL" id="MCA9727051.1"/>
    </source>
</evidence>
<dbReference type="EMBL" id="JAGQHR010000101">
    <property type="protein sequence ID" value="MCA9727051.1"/>
    <property type="molecule type" value="Genomic_DNA"/>
</dbReference>
<reference evidence="2" key="1">
    <citation type="submission" date="2020-04" db="EMBL/GenBank/DDBJ databases">
        <authorList>
            <person name="Zhang T."/>
        </authorList>
    </citation>
    <scope>NUCLEOTIDE SEQUENCE</scope>
    <source>
        <strain evidence="2">HKST-UBA01</strain>
    </source>
</reference>
<dbReference type="SUPFAM" id="SSF52821">
    <property type="entry name" value="Rhodanese/Cell cycle control phosphatase"/>
    <property type="match status" value="1"/>
</dbReference>
<dbReference type="Pfam" id="PF00581">
    <property type="entry name" value="Rhodanese"/>
    <property type="match status" value="1"/>
</dbReference>
<dbReference type="InterPro" id="IPR029063">
    <property type="entry name" value="SAM-dependent_MTases_sf"/>
</dbReference>
<sequence>MRIGDRLPVLDVRTRRDFLLGHVPGAVHRPENRLLDEPYLLPPRHRRFLVMGRNAEHEAAVVATLRHAGWIGAEPGEFAERARPGPLEEGPDRGRLWEPSPFLAEVAPHLPVQGDVVDLACGSGRNAVYLGLRRMDSLPSPARDKPTATDLAGGTVFGIDVLPDALRLARRLRRASGCGGSTVRFDRADLTDARAVRRWLPPSRYAVITCFRYLDRALLPAIEIALAPGGVVVYETFLVAQRDRHGKPRSPEFLLHPGELRRAFASLEIVEYREGEDAEGNILASLLARRS</sequence>
<accession>A0A956LX86</accession>
<dbReference type="InterPro" id="IPR036873">
    <property type="entry name" value="Rhodanese-like_dom_sf"/>
</dbReference>
<protein>
    <recommendedName>
        <fullName evidence="1">Rhodanese domain-containing protein</fullName>
    </recommendedName>
</protein>
<feature type="domain" description="Rhodanese" evidence="1">
    <location>
        <begin position="3"/>
        <end position="44"/>
    </location>
</feature>
<gene>
    <name evidence="2" type="ORF">KC729_05155</name>
</gene>
<reference evidence="2" key="2">
    <citation type="journal article" date="2021" name="Microbiome">
        <title>Successional dynamics and alternative stable states in a saline activated sludge microbial community over 9 years.</title>
        <authorList>
            <person name="Wang Y."/>
            <person name="Ye J."/>
            <person name="Ju F."/>
            <person name="Liu L."/>
            <person name="Boyd J.A."/>
            <person name="Deng Y."/>
            <person name="Parks D.H."/>
            <person name="Jiang X."/>
            <person name="Yin X."/>
            <person name="Woodcroft B.J."/>
            <person name="Tyson G.W."/>
            <person name="Hugenholtz P."/>
            <person name="Polz M.F."/>
            <person name="Zhang T."/>
        </authorList>
    </citation>
    <scope>NUCLEOTIDE SEQUENCE</scope>
    <source>
        <strain evidence="2">HKST-UBA01</strain>
    </source>
</reference>
<organism evidence="2 3">
    <name type="scientific">Eiseniibacteriota bacterium</name>
    <dbReference type="NCBI Taxonomy" id="2212470"/>
    <lineage>
        <taxon>Bacteria</taxon>
        <taxon>Candidatus Eiseniibacteriota</taxon>
    </lineage>
</organism>
<dbReference type="Gene3D" id="3.40.50.150">
    <property type="entry name" value="Vaccinia Virus protein VP39"/>
    <property type="match status" value="1"/>
</dbReference>
<dbReference type="Gene3D" id="3.40.250.10">
    <property type="entry name" value="Rhodanese-like domain"/>
    <property type="match status" value="1"/>
</dbReference>
<dbReference type="PROSITE" id="PS50206">
    <property type="entry name" value="RHODANESE_3"/>
    <property type="match status" value="1"/>
</dbReference>
<name>A0A956LX86_UNCEI</name>
<dbReference type="CDD" id="cd00158">
    <property type="entry name" value="RHOD"/>
    <property type="match status" value="1"/>
</dbReference>
<proteinExistence type="predicted"/>